<dbReference type="SMART" id="SM00320">
    <property type="entry name" value="WD40"/>
    <property type="match status" value="2"/>
</dbReference>
<dbReference type="OrthoDB" id="20669at2759"/>
<keyword evidence="3" id="KW-1185">Reference proteome</keyword>
<evidence type="ECO:0000256" key="1">
    <source>
        <dbReference type="PROSITE-ProRule" id="PRU00221"/>
    </source>
</evidence>
<dbReference type="Pfam" id="PF00400">
    <property type="entry name" value="WD40"/>
    <property type="match status" value="1"/>
</dbReference>
<feature type="repeat" description="WD" evidence="1">
    <location>
        <begin position="381"/>
        <end position="415"/>
    </location>
</feature>
<dbReference type="InterPro" id="IPR011047">
    <property type="entry name" value="Quinoprotein_ADH-like_sf"/>
</dbReference>
<protein>
    <submittedName>
        <fullName evidence="2">Uncharacterized protein</fullName>
    </submittedName>
</protein>
<dbReference type="Gene3D" id="2.130.10.10">
    <property type="entry name" value="YVTN repeat-like/Quinoprotein amine dehydrogenase"/>
    <property type="match status" value="1"/>
</dbReference>
<evidence type="ECO:0000313" key="2">
    <source>
        <dbReference type="EMBL" id="KAJ2754787.1"/>
    </source>
</evidence>
<dbReference type="AlphaFoldDB" id="A0A9W8H3A8"/>
<dbReference type="PROSITE" id="PS50294">
    <property type="entry name" value="WD_REPEATS_REGION"/>
    <property type="match status" value="1"/>
</dbReference>
<reference evidence="2" key="1">
    <citation type="submission" date="2022-07" db="EMBL/GenBank/DDBJ databases">
        <title>Phylogenomic reconstructions and comparative analyses of Kickxellomycotina fungi.</title>
        <authorList>
            <person name="Reynolds N.K."/>
            <person name="Stajich J.E."/>
            <person name="Barry K."/>
            <person name="Grigoriev I.V."/>
            <person name="Crous P."/>
            <person name="Smith M.E."/>
        </authorList>
    </citation>
    <scope>NUCLEOTIDE SEQUENCE</scope>
    <source>
        <strain evidence="2">BCRC 34297</strain>
    </source>
</reference>
<proteinExistence type="predicted"/>
<dbReference type="SUPFAM" id="SSF50998">
    <property type="entry name" value="Quinoprotein alcohol dehydrogenase-like"/>
    <property type="match status" value="1"/>
</dbReference>
<name>A0A9W8H3A8_9FUNG</name>
<keyword evidence="1" id="KW-0853">WD repeat</keyword>
<dbReference type="InterPro" id="IPR001680">
    <property type="entry name" value="WD40_rpt"/>
</dbReference>
<dbReference type="InterPro" id="IPR015943">
    <property type="entry name" value="WD40/YVTN_repeat-like_dom_sf"/>
</dbReference>
<accession>A0A9W8H3A8</accession>
<dbReference type="Proteomes" id="UP001140011">
    <property type="component" value="Unassembled WGS sequence"/>
</dbReference>
<gene>
    <name evidence="2" type="ORF">GGI19_002146</name>
</gene>
<dbReference type="PROSITE" id="PS50082">
    <property type="entry name" value="WD_REPEATS_2"/>
    <property type="match status" value="1"/>
</dbReference>
<dbReference type="EMBL" id="JANBUH010000095">
    <property type="protein sequence ID" value="KAJ2754787.1"/>
    <property type="molecule type" value="Genomic_DNA"/>
</dbReference>
<dbReference type="PANTHER" id="PTHR43991">
    <property type="entry name" value="WD REPEAT PROTEIN (AFU_ORTHOLOGUE AFUA_8G05640)-RELATED"/>
    <property type="match status" value="1"/>
</dbReference>
<evidence type="ECO:0000313" key="3">
    <source>
        <dbReference type="Proteomes" id="UP001140011"/>
    </source>
</evidence>
<organism evidence="2 3">
    <name type="scientific">Coemansia pectinata</name>
    <dbReference type="NCBI Taxonomy" id="1052879"/>
    <lineage>
        <taxon>Eukaryota</taxon>
        <taxon>Fungi</taxon>
        <taxon>Fungi incertae sedis</taxon>
        <taxon>Zoopagomycota</taxon>
        <taxon>Kickxellomycotina</taxon>
        <taxon>Kickxellomycetes</taxon>
        <taxon>Kickxellales</taxon>
        <taxon>Kickxellaceae</taxon>
        <taxon>Coemansia</taxon>
    </lineage>
</organism>
<comment type="caution">
    <text evidence="2">The sequence shown here is derived from an EMBL/GenBank/DDBJ whole genome shotgun (WGS) entry which is preliminary data.</text>
</comment>
<sequence>MSRRAYNASDRSLEHRIDDDLVGGSPVRSVDERTGDIVQQLQLLIQEPMENLQLDGGRTDVGSNGSMFGDTAEASDGSFQMASGMATPTTNTVNATVDTSAGGHTWDFLANAAQMFERASELKEVAAADIRKGYDMQGYQWRGYEIQKRLYMTYRRQVYPQYQCIQHDVQEVRKQANCIDSTATFYNFRSSSLGDGYRGQINHFQLRDLICATSDYDVYYYHSDGVHRWNPWLRSRRCVMSRSKMPRSFRVSSMCVDRGIVFTGDYKGRYCLKSLWSDDDWDGSGVVTGSLGPTDTDNDIVNHATCSVSRGGAPQILASHNSGVLRQLDVQRLEVVDVVPFEWAVNCSATMPNGGALDCVVGDCVDGVLLDRRQKSVVARLSGHRDFSFACSFSPDGRLVATGSQDSSARIYDVRWPQQTLATLCGYMGAMRVVKFSGDGRFLLAAEPADYVHVYDVQTLAQAQDIEFMGETSGAAFSPDSNCLFVGISDALHGSGLAEFTSIDGPGIVDML</sequence>
<dbReference type="PANTHER" id="PTHR43991:SF12">
    <property type="entry name" value="WD REPEAT PROTEIN (AFU_ORTHOLOGUE AFUA_8G05640)"/>
    <property type="match status" value="1"/>
</dbReference>